<organism evidence="2 3">
    <name type="scientific">Streptomyces clavuligerus</name>
    <dbReference type="NCBI Taxonomy" id="1901"/>
    <lineage>
        <taxon>Bacteria</taxon>
        <taxon>Bacillati</taxon>
        <taxon>Actinomycetota</taxon>
        <taxon>Actinomycetes</taxon>
        <taxon>Kitasatosporales</taxon>
        <taxon>Streptomycetaceae</taxon>
        <taxon>Streptomyces</taxon>
    </lineage>
</organism>
<dbReference type="EMBL" id="CM000914">
    <property type="protein sequence ID" value="EFG03678.2"/>
    <property type="molecule type" value="Genomic_DNA"/>
</dbReference>
<keyword evidence="3" id="KW-1185">Reference proteome</keyword>
<evidence type="ECO:0000313" key="3">
    <source>
        <dbReference type="Proteomes" id="UP000002357"/>
    </source>
</evidence>
<sequence length="177" mass="18924">MTNGQQQLPANTWNTLRGDLDPDGSENRLPVRGVFGMSSHGSGRRLALRGVGGPRGLCRSQCERQQEKKGAGGPGPGGHHRQAVMTARVDLPAPNARNSNVVGQAVDTRLSSVVVVTPAQRAHPIPEQPGQGAEPGHRGLLTDRLFTSRTRSDNFLRCSSVNPIAIAVIGHPHDWWG</sequence>
<keyword evidence="2" id="KW-0614">Plasmid</keyword>
<evidence type="ECO:0000256" key="1">
    <source>
        <dbReference type="SAM" id="MobiDB-lite"/>
    </source>
</evidence>
<feature type="region of interest" description="Disordered" evidence="1">
    <location>
        <begin position="62"/>
        <end position="81"/>
    </location>
</feature>
<feature type="compositionally biased region" description="Polar residues" evidence="1">
    <location>
        <begin position="1"/>
        <end position="15"/>
    </location>
</feature>
<gene>
    <name evidence="2" type="ORF">SCLAV_p0187</name>
</gene>
<dbReference type="AlphaFoldDB" id="B5GUG6"/>
<geneLocation type="plasmid" evidence="2 3">
    <name>pSCL4</name>
</geneLocation>
<evidence type="ECO:0000313" key="2">
    <source>
        <dbReference type="EMBL" id="EFG03678.2"/>
    </source>
</evidence>
<protein>
    <submittedName>
        <fullName evidence="2">Uncharacterized protein</fullName>
    </submittedName>
</protein>
<reference evidence="2 3" key="1">
    <citation type="journal article" date="2010" name="Genome Biol. Evol.">
        <title>The sequence of a 1.8-mb bacterial linear plasmid reveals a rich evolutionary reservoir of secondary metabolic pathways.</title>
        <authorList>
            <person name="Medema M.H."/>
            <person name="Trefzer A."/>
            <person name="Kovalchuk A."/>
            <person name="van den Berg M."/>
            <person name="Mueller U."/>
            <person name="Heijne W."/>
            <person name="Wu L."/>
            <person name="Alam M.T."/>
            <person name="Ronning C.M."/>
            <person name="Nierman W.C."/>
            <person name="Bovenberg R.A.L."/>
            <person name="Breitling R."/>
            <person name="Takano E."/>
        </authorList>
    </citation>
    <scope>NUCLEOTIDE SEQUENCE [LARGE SCALE GENOMIC DNA]</scope>
    <source>
        <strain evidence="2">ATCC 27064</strain>
        <plasmid evidence="2 3">pSCL4</plasmid>
    </source>
</reference>
<proteinExistence type="predicted"/>
<name>B5GUG6_STRCL</name>
<accession>B5GUG6</accession>
<feature type="region of interest" description="Disordered" evidence="1">
    <location>
        <begin position="1"/>
        <end position="26"/>
    </location>
</feature>
<dbReference type="Proteomes" id="UP000002357">
    <property type="component" value="Plasmid pSCL4"/>
</dbReference>